<sequence>MSLPPETFIFCQDYAKEREDQHRRKIVLPGDIPWEFRGSSVSQKGTGGFGKIRNATLKIHSSKPLSESNDGVVPWHNCPALKGKAATQAGLTPFGMFREHVQKVQETEDSEKKKINEMLTDPKATERTLKLWARPNSEAKNNELYGKRRNAVTHSVGGRRFTQEELIKSRAALPRFQNVNETSAGRDVRPGEGLVTGYQPHRQVTMSINGLDRTEQDQLDSNRYMAWLGGQLTMQSQSRTGGFQSPRDVAHLSYYHKLMAEREMSAEELYQLRQEKKRNLEKSKENPSVESDQIEDND</sequence>
<accession>A0A914CPW2</accession>
<dbReference type="AlphaFoldDB" id="A0A914CPW2"/>
<feature type="compositionally biased region" description="Basic and acidic residues" evidence="1">
    <location>
        <begin position="277"/>
        <end position="287"/>
    </location>
</feature>
<evidence type="ECO:0000313" key="3">
    <source>
        <dbReference type="WBParaSite" id="ACRNAN_scaffold12579.g22963.t1"/>
    </source>
</evidence>
<dbReference type="Proteomes" id="UP000887540">
    <property type="component" value="Unplaced"/>
</dbReference>
<dbReference type="WBParaSite" id="ACRNAN_scaffold12579.g22963.t1">
    <property type="protein sequence ID" value="ACRNAN_scaffold12579.g22963.t1"/>
    <property type="gene ID" value="ACRNAN_scaffold12579.g22963"/>
</dbReference>
<proteinExistence type="predicted"/>
<reference evidence="3" key="1">
    <citation type="submission" date="2022-11" db="UniProtKB">
        <authorList>
            <consortium name="WormBaseParasite"/>
        </authorList>
    </citation>
    <scope>IDENTIFICATION</scope>
</reference>
<organism evidence="2 3">
    <name type="scientific">Acrobeloides nanus</name>
    <dbReference type="NCBI Taxonomy" id="290746"/>
    <lineage>
        <taxon>Eukaryota</taxon>
        <taxon>Metazoa</taxon>
        <taxon>Ecdysozoa</taxon>
        <taxon>Nematoda</taxon>
        <taxon>Chromadorea</taxon>
        <taxon>Rhabditida</taxon>
        <taxon>Tylenchina</taxon>
        <taxon>Cephalobomorpha</taxon>
        <taxon>Cephaloboidea</taxon>
        <taxon>Cephalobidae</taxon>
        <taxon>Acrobeloides</taxon>
    </lineage>
</organism>
<keyword evidence="2" id="KW-1185">Reference proteome</keyword>
<protein>
    <submittedName>
        <fullName evidence="3">Uncharacterized protein</fullName>
    </submittedName>
</protein>
<name>A0A914CPW2_9BILA</name>
<feature type="region of interest" description="Disordered" evidence="1">
    <location>
        <begin position="277"/>
        <end position="298"/>
    </location>
</feature>
<evidence type="ECO:0000313" key="2">
    <source>
        <dbReference type="Proteomes" id="UP000887540"/>
    </source>
</evidence>
<evidence type="ECO:0000256" key="1">
    <source>
        <dbReference type="SAM" id="MobiDB-lite"/>
    </source>
</evidence>